<dbReference type="AlphaFoldDB" id="A0A0F9EAN6"/>
<gene>
    <name evidence="1" type="ORF">LCGC14_2098040</name>
</gene>
<dbReference type="EMBL" id="LAZR01025681">
    <property type="protein sequence ID" value="KKL71128.1"/>
    <property type="molecule type" value="Genomic_DNA"/>
</dbReference>
<reference evidence="1" key="1">
    <citation type="journal article" date="2015" name="Nature">
        <title>Complex archaea that bridge the gap between prokaryotes and eukaryotes.</title>
        <authorList>
            <person name="Spang A."/>
            <person name="Saw J.H."/>
            <person name="Jorgensen S.L."/>
            <person name="Zaremba-Niedzwiedzka K."/>
            <person name="Martijn J."/>
            <person name="Lind A.E."/>
            <person name="van Eijk R."/>
            <person name="Schleper C."/>
            <person name="Guy L."/>
            <person name="Ettema T.J."/>
        </authorList>
    </citation>
    <scope>NUCLEOTIDE SEQUENCE</scope>
</reference>
<name>A0A0F9EAN6_9ZZZZ</name>
<organism evidence="1">
    <name type="scientific">marine sediment metagenome</name>
    <dbReference type="NCBI Taxonomy" id="412755"/>
    <lineage>
        <taxon>unclassified sequences</taxon>
        <taxon>metagenomes</taxon>
        <taxon>ecological metagenomes</taxon>
    </lineage>
</organism>
<accession>A0A0F9EAN6</accession>
<sequence>MIQFITTVKIKSIYVKNVIRRWKNKMPKKYKPTEKNNNAAKIIKMWKGGAKQVEIAKKLGIGAPYVSMVLDHLKNPTPPPVGTFVPREIKRLFDRLSRNVDKTWGYDNKMGREKGKPKYRNLFEDWESFREWFLNL</sequence>
<dbReference type="InterPro" id="IPR046118">
    <property type="entry name" value="DUF6115"/>
</dbReference>
<evidence type="ECO:0000313" key="1">
    <source>
        <dbReference type="EMBL" id="KKL71128.1"/>
    </source>
</evidence>
<dbReference type="Pfam" id="PF19610">
    <property type="entry name" value="DUF6115"/>
    <property type="match status" value="1"/>
</dbReference>
<comment type="caution">
    <text evidence="1">The sequence shown here is derived from an EMBL/GenBank/DDBJ whole genome shotgun (WGS) entry which is preliminary data.</text>
</comment>
<protein>
    <submittedName>
        <fullName evidence="1">Uncharacterized protein</fullName>
    </submittedName>
</protein>
<proteinExistence type="predicted"/>